<protein>
    <submittedName>
        <fullName evidence="2">Uncharacterized protein</fullName>
    </submittedName>
</protein>
<evidence type="ECO:0000313" key="3">
    <source>
        <dbReference type="Proteomes" id="UP000001307"/>
    </source>
</evidence>
<accession>E4XQA4</accession>
<dbReference type="InParanoid" id="E4XQA4"/>
<dbReference type="AlphaFoldDB" id="E4XQA4"/>
<feature type="compositionally biased region" description="Basic residues" evidence="1">
    <location>
        <begin position="13"/>
        <end position="31"/>
    </location>
</feature>
<feature type="compositionally biased region" description="Polar residues" evidence="1">
    <location>
        <begin position="1"/>
        <end position="11"/>
    </location>
</feature>
<sequence length="52" mass="6450">MSVSLRRQSNSARSRKLTRRKWRARRKRRRAASSLTEKSQFRFSYRETIQFM</sequence>
<dbReference type="EMBL" id="FN653101">
    <property type="protein sequence ID" value="CBY11990.1"/>
    <property type="molecule type" value="Genomic_DNA"/>
</dbReference>
<name>E4XQA4_OIKDI</name>
<proteinExistence type="predicted"/>
<feature type="region of interest" description="Disordered" evidence="1">
    <location>
        <begin position="1"/>
        <end position="37"/>
    </location>
</feature>
<evidence type="ECO:0000313" key="2">
    <source>
        <dbReference type="EMBL" id="CBY11990.1"/>
    </source>
</evidence>
<evidence type="ECO:0000256" key="1">
    <source>
        <dbReference type="SAM" id="MobiDB-lite"/>
    </source>
</evidence>
<gene>
    <name evidence="2" type="ORF">GSOID_T00017402001</name>
</gene>
<reference evidence="2" key="1">
    <citation type="journal article" date="2010" name="Science">
        <title>Plasticity of animal genome architecture unmasked by rapid evolution of a pelagic tunicate.</title>
        <authorList>
            <person name="Denoeud F."/>
            <person name="Henriet S."/>
            <person name="Mungpakdee S."/>
            <person name="Aury J.M."/>
            <person name="Da Silva C."/>
            <person name="Brinkmann H."/>
            <person name="Mikhaleva J."/>
            <person name="Olsen L.C."/>
            <person name="Jubin C."/>
            <person name="Canestro C."/>
            <person name="Bouquet J.M."/>
            <person name="Danks G."/>
            <person name="Poulain J."/>
            <person name="Campsteijn C."/>
            <person name="Adamski M."/>
            <person name="Cross I."/>
            <person name="Yadetie F."/>
            <person name="Muffato M."/>
            <person name="Louis A."/>
            <person name="Butcher S."/>
            <person name="Tsagkogeorga G."/>
            <person name="Konrad A."/>
            <person name="Singh S."/>
            <person name="Jensen M.F."/>
            <person name="Cong E.H."/>
            <person name="Eikeseth-Otteraa H."/>
            <person name="Noel B."/>
            <person name="Anthouard V."/>
            <person name="Porcel B.M."/>
            <person name="Kachouri-Lafond R."/>
            <person name="Nishino A."/>
            <person name="Ugolini M."/>
            <person name="Chourrout P."/>
            <person name="Nishida H."/>
            <person name="Aasland R."/>
            <person name="Huzurbazar S."/>
            <person name="Westhof E."/>
            <person name="Delsuc F."/>
            <person name="Lehrach H."/>
            <person name="Reinhardt R."/>
            <person name="Weissenbach J."/>
            <person name="Roy S.W."/>
            <person name="Artiguenave F."/>
            <person name="Postlethwait J.H."/>
            <person name="Manak J.R."/>
            <person name="Thompson E.M."/>
            <person name="Jaillon O."/>
            <person name="Du Pasquier L."/>
            <person name="Boudinot P."/>
            <person name="Liberles D.A."/>
            <person name="Volff J.N."/>
            <person name="Philippe H."/>
            <person name="Lenhard B."/>
            <person name="Roest Crollius H."/>
            <person name="Wincker P."/>
            <person name="Chourrout D."/>
        </authorList>
    </citation>
    <scope>NUCLEOTIDE SEQUENCE [LARGE SCALE GENOMIC DNA]</scope>
</reference>
<dbReference type="Proteomes" id="UP000001307">
    <property type="component" value="Unassembled WGS sequence"/>
</dbReference>
<organism evidence="2">
    <name type="scientific">Oikopleura dioica</name>
    <name type="common">Tunicate</name>
    <dbReference type="NCBI Taxonomy" id="34765"/>
    <lineage>
        <taxon>Eukaryota</taxon>
        <taxon>Metazoa</taxon>
        <taxon>Chordata</taxon>
        <taxon>Tunicata</taxon>
        <taxon>Appendicularia</taxon>
        <taxon>Copelata</taxon>
        <taxon>Oikopleuridae</taxon>
        <taxon>Oikopleura</taxon>
    </lineage>
</organism>
<keyword evidence="3" id="KW-1185">Reference proteome</keyword>